<evidence type="ECO:0000256" key="12">
    <source>
        <dbReference type="ARBA" id="ARBA00023180"/>
    </source>
</evidence>
<dbReference type="InterPro" id="IPR046450">
    <property type="entry name" value="PA_dom_sf"/>
</dbReference>
<dbReference type="GO" id="GO:0005737">
    <property type="term" value="C:cytoplasm"/>
    <property type="evidence" value="ECO:0007669"/>
    <property type="project" value="UniProtKB-ARBA"/>
</dbReference>
<evidence type="ECO:0000256" key="4">
    <source>
        <dbReference type="ARBA" id="ARBA00022679"/>
    </source>
</evidence>
<evidence type="ECO:0000256" key="16">
    <source>
        <dbReference type="SAM" id="Phobius"/>
    </source>
</evidence>
<dbReference type="Pfam" id="PF02225">
    <property type="entry name" value="PA"/>
    <property type="match status" value="1"/>
</dbReference>
<evidence type="ECO:0000256" key="13">
    <source>
        <dbReference type="ARBA" id="ARBA00046288"/>
    </source>
</evidence>
<dbReference type="EC" id="2.3.2.27" evidence="3"/>
<evidence type="ECO:0000256" key="6">
    <source>
        <dbReference type="ARBA" id="ARBA00022723"/>
    </source>
</evidence>
<keyword evidence="7 17" id="KW-0732">Signal</keyword>
<keyword evidence="10 16" id="KW-1133">Transmembrane helix</keyword>
<accession>A0A553PN14</accession>
<keyword evidence="20" id="KW-1185">Reference proteome</keyword>
<dbReference type="OMA" id="ECYLIAF"/>
<dbReference type="GO" id="GO:0008270">
    <property type="term" value="F:zinc ion binding"/>
    <property type="evidence" value="ECO:0007669"/>
    <property type="project" value="UniProtKB-KW"/>
</dbReference>
<feature type="transmembrane region" description="Helical" evidence="16">
    <location>
        <begin position="172"/>
        <end position="196"/>
    </location>
</feature>
<dbReference type="InterPro" id="IPR044744">
    <property type="entry name" value="ZNRF4/RNF13/RNF167_PA"/>
</dbReference>
<dbReference type="EMBL" id="VCGU01000002">
    <property type="protein sequence ID" value="TRY79078.1"/>
    <property type="molecule type" value="Genomic_DNA"/>
</dbReference>
<dbReference type="InterPro" id="IPR001841">
    <property type="entry name" value="Znf_RING"/>
</dbReference>
<dbReference type="Gene3D" id="3.50.30.30">
    <property type="match status" value="1"/>
</dbReference>
<evidence type="ECO:0000256" key="15">
    <source>
        <dbReference type="SAM" id="MobiDB-lite"/>
    </source>
</evidence>
<dbReference type="PROSITE" id="PS50089">
    <property type="entry name" value="ZF_RING_2"/>
    <property type="match status" value="1"/>
</dbReference>
<evidence type="ECO:0000259" key="18">
    <source>
        <dbReference type="PROSITE" id="PS50089"/>
    </source>
</evidence>
<dbReference type="InterPro" id="IPR003137">
    <property type="entry name" value="PA_domain"/>
</dbReference>
<dbReference type="GO" id="GO:0061630">
    <property type="term" value="F:ubiquitin protein ligase activity"/>
    <property type="evidence" value="ECO:0007669"/>
    <property type="project" value="UniProtKB-EC"/>
</dbReference>
<evidence type="ECO:0000256" key="8">
    <source>
        <dbReference type="ARBA" id="ARBA00022771"/>
    </source>
</evidence>
<feature type="compositionally biased region" description="Polar residues" evidence="15">
    <location>
        <begin position="372"/>
        <end position="392"/>
    </location>
</feature>
<keyword evidence="11 16" id="KW-0472">Membrane</keyword>
<evidence type="ECO:0000256" key="2">
    <source>
        <dbReference type="ARBA" id="ARBA00004906"/>
    </source>
</evidence>
<dbReference type="Gene3D" id="3.30.40.10">
    <property type="entry name" value="Zinc/RING finger domain, C3HC4 (zinc finger)"/>
    <property type="match status" value="1"/>
</dbReference>
<comment type="catalytic activity">
    <reaction evidence="1">
        <text>S-ubiquitinyl-[E2 ubiquitin-conjugating enzyme]-L-cysteine + [acceptor protein]-L-lysine = [E2 ubiquitin-conjugating enzyme]-L-cysteine + N(6)-ubiquitinyl-[acceptor protein]-L-lysine.</text>
        <dbReference type="EC" id="2.3.2.27"/>
    </reaction>
</comment>
<dbReference type="AlphaFoldDB" id="A0A553PN14"/>
<protein>
    <recommendedName>
        <fullName evidence="3">RING-type E3 ubiquitin transferase</fullName>
        <ecNumber evidence="3">2.3.2.27</ecNumber>
    </recommendedName>
</protein>
<dbReference type="Proteomes" id="UP000318571">
    <property type="component" value="Chromosome 6"/>
</dbReference>
<evidence type="ECO:0000256" key="11">
    <source>
        <dbReference type="ARBA" id="ARBA00023136"/>
    </source>
</evidence>
<reference evidence="19 20" key="1">
    <citation type="journal article" date="2018" name="Nat. Ecol. Evol.">
        <title>Genomic signatures of mitonuclear coevolution across populations of Tigriopus californicus.</title>
        <authorList>
            <person name="Barreto F.S."/>
            <person name="Watson E.T."/>
            <person name="Lima T.G."/>
            <person name="Willett C.S."/>
            <person name="Edmands S."/>
            <person name="Li W."/>
            <person name="Burton R.S."/>
        </authorList>
    </citation>
    <scope>NUCLEOTIDE SEQUENCE [LARGE SCALE GENOMIC DNA]</scope>
    <source>
        <strain evidence="19 20">San Diego</strain>
    </source>
</reference>
<feature type="domain" description="RING-type" evidence="18">
    <location>
        <begin position="229"/>
        <end position="271"/>
    </location>
</feature>
<dbReference type="InterPro" id="IPR013083">
    <property type="entry name" value="Znf_RING/FYVE/PHD"/>
</dbReference>
<keyword evidence="4" id="KW-0808">Transferase</keyword>
<keyword evidence="5 16" id="KW-0812">Transmembrane</keyword>
<dbReference type="Pfam" id="PF13639">
    <property type="entry name" value="zf-RING_2"/>
    <property type="match status" value="1"/>
</dbReference>
<keyword evidence="12" id="KW-0325">Glycoprotein</keyword>
<comment type="pathway">
    <text evidence="2">Protein modification; protein ubiquitination.</text>
</comment>
<evidence type="ECO:0000313" key="19">
    <source>
        <dbReference type="EMBL" id="TRY79078.1"/>
    </source>
</evidence>
<dbReference type="OrthoDB" id="8062037at2759"/>
<feature type="chain" id="PRO_5021826625" description="RING-type E3 ubiquitin transferase" evidence="17">
    <location>
        <begin position="25"/>
        <end position="399"/>
    </location>
</feature>
<feature type="signal peptide" evidence="17">
    <location>
        <begin position="1"/>
        <end position="24"/>
    </location>
</feature>
<evidence type="ECO:0000256" key="17">
    <source>
        <dbReference type="SAM" id="SignalP"/>
    </source>
</evidence>
<comment type="caution">
    <text evidence="19">The sequence shown here is derived from an EMBL/GenBank/DDBJ whole genome shotgun (WGS) entry which is preliminary data.</text>
</comment>
<evidence type="ECO:0000256" key="7">
    <source>
        <dbReference type="ARBA" id="ARBA00022729"/>
    </source>
</evidence>
<evidence type="ECO:0000256" key="9">
    <source>
        <dbReference type="ARBA" id="ARBA00022833"/>
    </source>
</evidence>
<gene>
    <name evidence="19" type="ORF">TCAL_05915</name>
</gene>
<dbReference type="CDD" id="cd02123">
    <property type="entry name" value="PA_C_RZF_like"/>
    <property type="match status" value="1"/>
</dbReference>
<dbReference type="FunFam" id="3.30.40.10:FF:000824">
    <property type="entry name" value="E3 ubiquitin-protein ligase RNF13"/>
    <property type="match status" value="1"/>
</dbReference>
<evidence type="ECO:0000256" key="1">
    <source>
        <dbReference type="ARBA" id="ARBA00000900"/>
    </source>
</evidence>
<comment type="subcellular location">
    <subcellularLocation>
        <location evidence="13">Endomembrane system</location>
        <topology evidence="13">Single-pass type I membrane protein</topology>
    </subcellularLocation>
</comment>
<dbReference type="GO" id="GO:0012505">
    <property type="term" value="C:endomembrane system"/>
    <property type="evidence" value="ECO:0007669"/>
    <property type="project" value="UniProtKB-SubCell"/>
</dbReference>
<sequence>MTIPGLKLGLVMLLVSLTRTVVKAEVLVFELRTGHELRSMPSAPAQFGRAFPDEGISGWVMKANPINACQPIEPPIGRRHDGLQYFALISRNGCSFETKIRYAQKANFSAAIVFNPNSDRIIPMGGSDASLIPSLFIGRSDSNLLQRHYLFPSNPDVYLLLTDDDDFDINAYLLPFAIVIGVCFTIMLSIVLYKCIQDHRRSRRHRLPRSALKRLPIIKFKTSDPYETCCICLEDFEEGEKLRILPCDHGYHSKCIDPWLVKNKRICPQCRKRVFGGDESAEEETDDERAPLLANGARTFPSYNHGRPFSTAAESGGLQTFAERDAVPPQMLAAAMGQVREVPTHQQEVMASIEVPLDDELNYPGGARGGSTLVNVDETTQPRSGHQTSESQDGAGINV</sequence>
<organism evidence="19 20">
    <name type="scientific">Tigriopus californicus</name>
    <name type="common">Marine copepod</name>
    <dbReference type="NCBI Taxonomy" id="6832"/>
    <lineage>
        <taxon>Eukaryota</taxon>
        <taxon>Metazoa</taxon>
        <taxon>Ecdysozoa</taxon>
        <taxon>Arthropoda</taxon>
        <taxon>Crustacea</taxon>
        <taxon>Multicrustacea</taxon>
        <taxon>Hexanauplia</taxon>
        <taxon>Copepoda</taxon>
        <taxon>Harpacticoida</taxon>
        <taxon>Harpacticidae</taxon>
        <taxon>Tigriopus</taxon>
    </lineage>
</organism>
<evidence type="ECO:0000256" key="10">
    <source>
        <dbReference type="ARBA" id="ARBA00022989"/>
    </source>
</evidence>
<dbReference type="SMART" id="SM00184">
    <property type="entry name" value="RING"/>
    <property type="match status" value="1"/>
</dbReference>
<evidence type="ECO:0000313" key="20">
    <source>
        <dbReference type="Proteomes" id="UP000318571"/>
    </source>
</evidence>
<name>A0A553PN14_TIGCA</name>
<evidence type="ECO:0000256" key="5">
    <source>
        <dbReference type="ARBA" id="ARBA00022692"/>
    </source>
</evidence>
<keyword evidence="9" id="KW-0862">Zinc</keyword>
<feature type="region of interest" description="Disordered" evidence="15">
    <location>
        <begin position="361"/>
        <end position="399"/>
    </location>
</feature>
<proteinExistence type="predicted"/>
<dbReference type="SUPFAM" id="SSF57850">
    <property type="entry name" value="RING/U-box"/>
    <property type="match status" value="1"/>
</dbReference>
<evidence type="ECO:0000256" key="14">
    <source>
        <dbReference type="PROSITE-ProRule" id="PRU00175"/>
    </source>
</evidence>
<dbReference type="SUPFAM" id="SSF52025">
    <property type="entry name" value="PA domain"/>
    <property type="match status" value="1"/>
</dbReference>
<dbReference type="InterPro" id="IPR051653">
    <property type="entry name" value="E3_ligase_sorting_rcpt"/>
</dbReference>
<evidence type="ECO:0000256" key="3">
    <source>
        <dbReference type="ARBA" id="ARBA00012483"/>
    </source>
</evidence>
<dbReference type="PANTHER" id="PTHR47168">
    <property type="entry name" value="RING ZINC FINGER DOMAIN SUPERFAMILY PROTEIN-RELATED"/>
    <property type="match status" value="1"/>
</dbReference>
<keyword evidence="6" id="KW-0479">Metal-binding</keyword>
<keyword evidence="8 14" id="KW-0863">Zinc-finger</keyword>
<dbReference type="PANTHER" id="PTHR47168:SF1">
    <property type="entry name" value="OS02G0798600 PROTEIN"/>
    <property type="match status" value="1"/>
</dbReference>
<dbReference type="STRING" id="6832.A0A553PN14"/>